<evidence type="ECO:0000313" key="9">
    <source>
        <dbReference type="EMBL" id="SBO90647.1"/>
    </source>
</evidence>
<dbReference type="FunFam" id="1.10.630.10:FF:000018">
    <property type="entry name" value="Cytochrome P450 monooxygenase"/>
    <property type="match status" value="1"/>
</dbReference>
<keyword evidence="5 7" id="KW-0408">Iron</keyword>
<dbReference type="GO" id="GO:0005506">
    <property type="term" value="F:iron ion binding"/>
    <property type="evidence" value="ECO:0007669"/>
    <property type="project" value="InterPro"/>
</dbReference>
<gene>
    <name evidence="9" type="ORF">BN4615_P161</name>
</gene>
<dbReference type="CDD" id="cd11030">
    <property type="entry name" value="CYP105-like"/>
    <property type="match status" value="1"/>
</dbReference>
<comment type="similarity">
    <text evidence="1 7">Belongs to the cytochrome P450 family.</text>
</comment>
<dbReference type="PRINTS" id="PR00385">
    <property type="entry name" value="P450"/>
</dbReference>
<evidence type="ECO:0000256" key="8">
    <source>
        <dbReference type="SAM" id="MobiDB-lite"/>
    </source>
</evidence>
<dbReference type="SUPFAM" id="SSF48264">
    <property type="entry name" value="Cytochrome P450"/>
    <property type="match status" value="1"/>
</dbReference>
<keyword evidence="2 7" id="KW-0349">Heme</keyword>
<dbReference type="GO" id="GO:0020037">
    <property type="term" value="F:heme binding"/>
    <property type="evidence" value="ECO:0007669"/>
    <property type="project" value="InterPro"/>
</dbReference>
<dbReference type="PANTHER" id="PTHR46696:SF1">
    <property type="entry name" value="CYTOCHROME P450 YJIB-RELATED"/>
    <property type="match status" value="1"/>
</dbReference>
<dbReference type="EMBL" id="LT559118">
    <property type="protein sequence ID" value="SBO90647.1"/>
    <property type="molecule type" value="Genomic_DNA"/>
</dbReference>
<dbReference type="InterPro" id="IPR002397">
    <property type="entry name" value="Cyt_P450_B"/>
</dbReference>
<dbReference type="PANTHER" id="PTHR46696">
    <property type="entry name" value="P450, PUTATIVE (EUROFUNG)-RELATED"/>
    <property type="match status" value="1"/>
</dbReference>
<evidence type="ECO:0000256" key="6">
    <source>
        <dbReference type="ARBA" id="ARBA00023033"/>
    </source>
</evidence>
<dbReference type="InterPro" id="IPR036396">
    <property type="entry name" value="Cyt_P450_sf"/>
</dbReference>
<dbReference type="InterPro" id="IPR001128">
    <property type="entry name" value="Cyt_P450"/>
</dbReference>
<evidence type="ECO:0000256" key="4">
    <source>
        <dbReference type="ARBA" id="ARBA00023002"/>
    </source>
</evidence>
<reference evidence="9" key="1">
    <citation type="submission" date="2016-04" db="EMBL/GenBank/DDBJ databases">
        <authorList>
            <person name="Evans L.H."/>
            <person name="Alamgir A."/>
            <person name="Owens N."/>
            <person name="Weber N.D."/>
            <person name="Virtaneva K."/>
            <person name="Barbian K."/>
            <person name="Babar A."/>
            <person name="Rosenke K."/>
        </authorList>
    </citation>
    <scope>NUCLEOTIDE SEQUENCE</scope>
    <source>
        <strain evidence="9">Nono1</strain>
    </source>
</reference>
<dbReference type="PRINTS" id="PR00359">
    <property type="entry name" value="BP450"/>
</dbReference>
<dbReference type="Pfam" id="PF00067">
    <property type="entry name" value="p450"/>
    <property type="match status" value="1"/>
</dbReference>
<evidence type="ECO:0000256" key="1">
    <source>
        <dbReference type="ARBA" id="ARBA00010617"/>
    </source>
</evidence>
<dbReference type="InterPro" id="IPR017972">
    <property type="entry name" value="Cyt_P450_CS"/>
</dbReference>
<sequence>MTETAFTFPTDKRPGPFDPPDVFARVREERPLTPMTFADGHEGWLASSHRIVRKILADDRFSNRRELMHLPVDRDISKKRQPSEPGMFIRMDPPEHTRYRRLLIAQFTVHRIRQLEPKISAVVRSCLDAMERSGPPVDLVEEFAVSIPSAVICDLLGIPASERAEFQRAMGVAVDLNTKQADLIEAFITMQSLFPPLIASKRARPTDDFYSDLINNSDLTDEELTNIGFMLFGAGFETTANMLGLGTFALLEHPAQVAALRQDPSLIDSTVEELLRYLTIIHIGPMRAALEDVEIEGVTIKKGQVVCMSLAAANRDPACFDDPESLDISRYARAGKRNLGHLAFGHGIHQCLGQQLARAEMRLAFPALFERFPGLRLALPPEEVPTRQAAVIYGVQRLPVTW</sequence>
<name>A0A1M4DVP4_9ACTN</name>
<feature type="compositionally biased region" description="Basic and acidic residues" evidence="8">
    <location>
        <begin position="72"/>
        <end position="82"/>
    </location>
</feature>
<evidence type="ECO:0000256" key="2">
    <source>
        <dbReference type="ARBA" id="ARBA00022617"/>
    </source>
</evidence>
<evidence type="ECO:0000256" key="7">
    <source>
        <dbReference type="RuleBase" id="RU000461"/>
    </source>
</evidence>
<evidence type="ECO:0000256" key="3">
    <source>
        <dbReference type="ARBA" id="ARBA00022723"/>
    </source>
</evidence>
<protein>
    <submittedName>
        <fullName evidence="9">Putative cytochrome P450 hydroxylase</fullName>
    </submittedName>
</protein>
<dbReference type="Gene3D" id="1.10.630.10">
    <property type="entry name" value="Cytochrome P450"/>
    <property type="match status" value="1"/>
</dbReference>
<dbReference type="AlphaFoldDB" id="A0A1M4DVP4"/>
<keyword evidence="6 7" id="KW-0503">Monooxygenase</keyword>
<feature type="region of interest" description="Disordered" evidence="8">
    <location>
        <begin position="72"/>
        <end position="91"/>
    </location>
</feature>
<organism evidence="9">
    <name type="scientific">Nonomuraea gerenzanensis</name>
    <dbReference type="NCBI Taxonomy" id="93944"/>
    <lineage>
        <taxon>Bacteria</taxon>
        <taxon>Bacillati</taxon>
        <taxon>Actinomycetota</taxon>
        <taxon>Actinomycetes</taxon>
        <taxon>Streptosporangiales</taxon>
        <taxon>Streptosporangiaceae</taxon>
        <taxon>Nonomuraea</taxon>
    </lineage>
</organism>
<keyword evidence="3 7" id="KW-0479">Metal-binding</keyword>
<dbReference type="RefSeq" id="WP_225270082.1">
    <property type="nucleotide sequence ID" value="NZ_CP084058.1"/>
</dbReference>
<dbReference type="GO" id="GO:0004497">
    <property type="term" value="F:monooxygenase activity"/>
    <property type="evidence" value="ECO:0007669"/>
    <property type="project" value="UniProtKB-KW"/>
</dbReference>
<accession>A0A1M4DVP4</accession>
<keyword evidence="4 7" id="KW-0560">Oxidoreductase</keyword>
<evidence type="ECO:0000256" key="5">
    <source>
        <dbReference type="ARBA" id="ARBA00023004"/>
    </source>
</evidence>
<dbReference type="PROSITE" id="PS00086">
    <property type="entry name" value="CYTOCHROME_P450"/>
    <property type="match status" value="1"/>
</dbReference>
<proteinExistence type="inferred from homology"/>
<dbReference type="GO" id="GO:0016705">
    <property type="term" value="F:oxidoreductase activity, acting on paired donors, with incorporation or reduction of molecular oxygen"/>
    <property type="evidence" value="ECO:0007669"/>
    <property type="project" value="InterPro"/>
</dbReference>